<dbReference type="KEGG" id="tcc:18610437"/>
<protein>
    <submittedName>
        <fullName evidence="4">Mog1/PsbP/DUF1795-like photosystem II reaction center PsbP family protein isoform 1</fullName>
    </submittedName>
</protein>
<dbReference type="GO" id="GO:0015031">
    <property type="term" value="P:protein transport"/>
    <property type="evidence" value="ECO:0007669"/>
    <property type="project" value="UniProtKB-KW"/>
</dbReference>
<sequence>MSADLYSERPLFGGAISTTFPLRFQDVSNIRQVPDHQEVFVDPARDESLIFELLDYKHEVGDDGSAVWFLQDLAVEQDGEGFTLLEQSAAVEAPGLRYRNIPAVVTTAVGQMAVSKGRQGREAQNIIKVYLANLRLKEVGTDVLITAYEPILIHPLSQSASAVGAGLAVPAMQSGLVPMVEVFKLAVTSFKVNDWSLFTPV</sequence>
<name>A0A061EC41_THECC</name>
<keyword evidence="2" id="KW-0813">Transport</keyword>
<dbReference type="GO" id="GO:0005634">
    <property type="term" value="C:nucleus"/>
    <property type="evidence" value="ECO:0000318"/>
    <property type="project" value="GO_Central"/>
</dbReference>
<dbReference type="FunCoup" id="A0A061EC41">
    <property type="interactions" value="1203"/>
</dbReference>
<dbReference type="InterPro" id="IPR016123">
    <property type="entry name" value="Mog1/PsbP_a/b/a-sand"/>
</dbReference>
<comment type="similarity">
    <text evidence="1">Belongs to the MOG1 family.</text>
</comment>
<evidence type="ECO:0000313" key="5">
    <source>
        <dbReference type="Proteomes" id="UP000026915"/>
    </source>
</evidence>
<dbReference type="Gramene" id="EOY01977">
    <property type="protein sequence ID" value="EOY01977"/>
    <property type="gene ID" value="TCM_011754"/>
</dbReference>
<dbReference type="InParanoid" id="A0A061EC41"/>
<keyword evidence="3" id="KW-0653">Protein transport</keyword>
<dbReference type="EMBL" id="CM001880">
    <property type="protein sequence ID" value="EOY01977.1"/>
    <property type="molecule type" value="Genomic_DNA"/>
</dbReference>
<evidence type="ECO:0000313" key="4">
    <source>
        <dbReference type="EMBL" id="EOY01977.1"/>
    </source>
</evidence>
<dbReference type="HOGENOM" id="CLU_081345_0_0_1"/>
<evidence type="ECO:0000256" key="2">
    <source>
        <dbReference type="ARBA" id="ARBA00022448"/>
    </source>
</evidence>
<dbReference type="InterPro" id="IPR007681">
    <property type="entry name" value="Mog1"/>
</dbReference>
<dbReference type="SUPFAM" id="SSF55724">
    <property type="entry name" value="Mog1p/PsbP-like"/>
    <property type="match status" value="1"/>
</dbReference>
<dbReference type="Gene3D" id="3.40.1000.10">
    <property type="entry name" value="Mog1/PsbP, alpha/beta/alpha sandwich"/>
    <property type="match status" value="1"/>
</dbReference>
<dbReference type="PANTHER" id="PTHR15837">
    <property type="entry name" value="RAN GUANINE NUCLEOTIDE RELEASE FACTOR"/>
    <property type="match status" value="1"/>
</dbReference>
<dbReference type="PANTHER" id="PTHR15837:SF0">
    <property type="entry name" value="RAN GUANINE NUCLEOTIDE RELEASE FACTOR"/>
    <property type="match status" value="1"/>
</dbReference>
<evidence type="ECO:0000256" key="1">
    <source>
        <dbReference type="ARBA" id="ARBA00010307"/>
    </source>
</evidence>
<keyword evidence="5" id="KW-1185">Reference proteome</keyword>
<proteinExistence type="inferred from homology"/>
<dbReference type="GO" id="GO:0031267">
    <property type="term" value="F:small GTPase binding"/>
    <property type="evidence" value="ECO:0000318"/>
    <property type="project" value="GO_Central"/>
</dbReference>
<dbReference type="Proteomes" id="UP000026915">
    <property type="component" value="Chromosome 2"/>
</dbReference>
<dbReference type="AlphaFoldDB" id="A0A061EC41"/>
<dbReference type="GO" id="GO:0005085">
    <property type="term" value="F:guanyl-nucleotide exchange factor activity"/>
    <property type="evidence" value="ECO:0000318"/>
    <property type="project" value="GO_Central"/>
</dbReference>
<dbReference type="eggNOG" id="KOG3329">
    <property type="taxonomic scope" value="Eukaryota"/>
</dbReference>
<dbReference type="OrthoDB" id="10255285at2759"/>
<dbReference type="STRING" id="3641.A0A061EC41"/>
<dbReference type="Gramene" id="Tc02v2_t030090.1">
    <property type="protein sequence ID" value="Tc02v2_p030090.1"/>
    <property type="gene ID" value="Tc02v2_g030090"/>
</dbReference>
<accession>A0A061EC41</accession>
<organism evidence="4 5">
    <name type="scientific">Theobroma cacao</name>
    <name type="common">Cacao</name>
    <name type="synonym">Cocoa</name>
    <dbReference type="NCBI Taxonomy" id="3641"/>
    <lineage>
        <taxon>Eukaryota</taxon>
        <taxon>Viridiplantae</taxon>
        <taxon>Streptophyta</taxon>
        <taxon>Embryophyta</taxon>
        <taxon>Tracheophyta</taxon>
        <taxon>Spermatophyta</taxon>
        <taxon>Magnoliopsida</taxon>
        <taxon>eudicotyledons</taxon>
        <taxon>Gunneridae</taxon>
        <taxon>Pentapetalae</taxon>
        <taxon>rosids</taxon>
        <taxon>malvids</taxon>
        <taxon>Malvales</taxon>
        <taxon>Malvaceae</taxon>
        <taxon>Byttnerioideae</taxon>
        <taxon>Theobroma</taxon>
    </lineage>
</organism>
<gene>
    <name evidence="4" type="ORF">TCM_011754</name>
</gene>
<dbReference type="Pfam" id="PF04603">
    <property type="entry name" value="Mog1"/>
    <property type="match status" value="1"/>
</dbReference>
<dbReference type="OMA" id="ECSSAWM"/>
<reference evidence="4 5" key="1">
    <citation type="journal article" date="2013" name="Genome Biol.">
        <title>The genome sequence of the most widely cultivated cacao type and its use to identify candidate genes regulating pod color.</title>
        <authorList>
            <person name="Motamayor J.C."/>
            <person name="Mockaitis K."/>
            <person name="Schmutz J."/>
            <person name="Haiminen N."/>
            <person name="Iii D.L."/>
            <person name="Cornejo O."/>
            <person name="Findley S.D."/>
            <person name="Zheng P."/>
            <person name="Utro F."/>
            <person name="Royaert S."/>
            <person name="Saski C."/>
            <person name="Jenkins J."/>
            <person name="Podicheti R."/>
            <person name="Zhao M."/>
            <person name="Scheffler B.E."/>
            <person name="Stack J.C."/>
            <person name="Feltus F.A."/>
            <person name="Mustiga G.M."/>
            <person name="Amores F."/>
            <person name="Phillips W."/>
            <person name="Marelli J.P."/>
            <person name="May G.D."/>
            <person name="Shapiro H."/>
            <person name="Ma J."/>
            <person name="Bustamante C.D."/>
            <person name="Schnell R.J."/>
            <person name="Main D."/>
            <person name="Gilbert D."/>
            <person name="Parida L."/>
            <person name="Kuhn D.N."/>
        </authorList>
    </citation>
    <scope>NUCLEOTIDE SEQUENCE [LARGE SCALE GENOMIC DNA]</scope>
    <source>
        <strain evidence="5">cv. Matina 1-6</strain>
    </source>
</reference>
<evidence type="ECO:0000256" key="3">
    <source>
        <dbReference type="ARBA" id="ARBA00022927"/>
    </source>
</evidence>